<dbReference type="Pfam" id="PF01565">
    <property type="entry name" value="FAD_binding_4"/>
    <property type="match status" value="1"/>
</dbReference>
<keyword evidence="7 9" id="KW-0560">Oxidoreductase</keyword>
<dbReference type="Gene3D" id="3.30.70.2520">
    <property type="match status" value="1"/>
</dbReference>
<evidence type="ECO:0000313" key="12">
    <source>
        <dbReference type="EMBL" id="RMY91252.1"/>
    </source>
</evidence>
<dbReference type="GO" id="GO:0003885">
    <property type="term" value="F:D-arabinono-1,4-lactone oxidase activity"/>
    <property type="evidence" value="ECO:0007669"/>
    <property type="project" value="UniProtKB-UniRule"/>
</dbReference>
<gene>
    <name evidence="12" type="ORF">D0862_09753</name>
</gene>
<evidence type="ECO:0000256" key="4">
    <source>
        <dbReference type="ARBA" id="ARBA00013136"/>
    </source>
</evidence>
<sequence>MASKEKKKSPVVLKVPCAENPQTCNKSYSQLPIPAVTMDHIQQELAKTDPTVPFRASTTHTHYTWAKTFKCHPELYLTPRTLEEIQKIVTLARRCRRRIVVVGCGHSPSIITCTSQWMVNLDEYSAVLRTDRQKKTMLVQGGIRLRDLNDRSNEQGLTMPNLGSINEQSIVGAIATATHGSSLRHGLMSENVRSLRVVLANGQAVRCSAEQNPELFRAALVSLGALGIIVEVEYQMTEACNIEWTQTLEPLAKVLETWNQDLWTQKEFTRVWWMPYMKRAIVWSAEKTEKPERQAESSWYGGSVGFHTYHNLLWLSNYIPQILPWVEWFVFGMQYGFSTGRTTSAVEPLKTGLLMNCLYSQFVNEWALPLSKGPEAISRLSDWINRDANGGGIPFSNKGLYVHCPIEVRVSDTTYRDTPRPYLDNTNDQGPTLYLNATLYRAYLQDPPCKDRYYEAFEWLMRDMGAKPHYAKNWQFTPSTYMQSAFGDRLRQWVKIRNEADPEGMFLGEWHSQALGIAATGKPQFELLEREQERTAARPGTCQLWRGTLSSAPGMPTAAVSGTGDTIDLPPSDISSRAESPGGASSSGESFDMLHGAEAEKSVLYDGEEGDFMSEKIAREDRRFHAHPQEGWTGTKVFDKM</sequence>
<dbReference type="EMBL" id="QWIQ01000368">
    <property type="protein sequence ID" value="RMY91252.1"/>
    <property type="molecule type" value="Genomic_DNA"/>
</dbReference>
<dbReference type="InterPro" id="IPR016169">
    <property type="entry name" value="FAD-bd_PCMH_sub2"/>
</dbReference>
<evidence type="ECO:0000256" key="3">
    <source>
        <dbReference type="ARBA" id="ARBA00005466"/>
    </source>
</evidence>
<keyword evidence="9" id="KW-0496">Mitochondrion</keyword>
<dbReference type="InterPro" id="IPR016167">
    <property type="entry name" value="FAD-bd_PCMH_sub1"/>
</dbReference>
<dbReference type="AlphaFoldDB" id="A0A3M7FR23"/>
<evidence type="ECO:0000256" key="9">
    <source>
        <dbReference type="RuleBase" id="RU367158"/>
    </source>
</evidence>
<dbReference type="Gene3D" id="3.30.465.10">
    <property type="match status" value="1"/>
</dbReference>
<evidence type="ECO:0000256" key="2">
    <source>
        <dbReference type="ARBA" id="ARBA00005083"/>
    </source>
</evidence>
<dbReference type="NCBIfam" id="TIGR01678">
    <property type="entry name" value="FAD_lactone_ox"/>
    <property type="match status" value="1"/>
</dbReference>
<evidence type="ECO:0000256" key="8">
    <source>
        <dbReference type="ARBA" id="ARBA00033418"/>
    </source>
</evidence>
<dbReference type="Gene3D" id="3.30.43.10">
    <property type="entry name" value="Uridine Diphospho-n-acetylenolpyruvylglucosamine Reductase, domain 2"/>
    <property type="match status" value="1"/>
</dbReference>
<dbReference type="InterPro" id="IPR006093">
    <property type="entry name" value="Oxy_OxRdtase_FAD_BS"/>
</dbReference>
<dbReference type="GO" id="GO:0071949">
    <property type="term" value="F:FAD binding"/>
    <property type="evidence" value="ECO:0007669"/>
    <property type="project" value="UniProtKB-UniRule"/>
</dbReference>
<dbReference type="Proteomes" id="UP000281468">
    <property type="component" value="Unassembled WGS sequence"/>
</dbReference>
<name>A0A3M7FR23_HORWE</name>
<dbReference type="InterPro" id="IPR036318">
    <property type="entry name" value="FAD-bd_PCMH-like_sf"/>
</dbReference>
<organism evidence="12 13">
    <name type="scientific">Hortaea werneckii</name>
    <name type="common">Black yeast</name>
    <name type="synonym">Cladosporium werneckii</name>
    <dbReference type="NCBI Taxonomy" id="91943"/>
    <lineage>
        <taxon>Eukaryota</taxon>
        <taxon>Fungi</taxon>
        <taxon>Dikarya</taxon>
        <taxon>Ascomycota</taxon>
        <taxon>Pezizomycotina</taxon>
        <taxon>Dothideomycetes</taxon>
        <taxon>Dothideomycetidae</taxon>
        <taxon>Mycosphaerellales</taxon>
        <taxon>Teratosphaeriaceae</taxon>
        <taxon>Hortaea</taxon>
    </lineage>
</organism>
<keyword evidence="5 9" id="KW-0285">Flavoprotein</keyword>
<evidence type="ECO:0000256" key="1">
    <source>
        <dbReference type="ARBA" id="ARBA00001974"/>
    </source>
</evidence>
<dbReference type="InterPro" id="IPR006094">
    <property type="entry name" value="Oxid_FAD_bind_N"/>
</dbReference>
<evidence type="ECO:0000313" key="13">
    <source>
        <dbReference type="Proteomes" id="UP000281468"/>
    </source>
</evidence>
<dbReference type="UniPathway" id="UPA00771">
    <property type="reaction ID" value="UER00766"/>
</dbReference>
<evidence type="ECO:0000256" key="10">
    <source>
        <dbReference type="SAM" id="MobiDB-lite"/>
    </source>
</evidence>
<accession>A0A3M7FR23</accession>
<dbReference type="SUPFAM" id="SSF56176">
    <property type="entry name" value="FAD-binding/transporter-associated domain-like"/>
    <property type="match status" value="1"/>
</dbReference>
<dbReference type="InterPro" id="IPR016166">
    <property type="entry name" value="FAD-bd_PCMH"/>
</dbReference>
<protein>
    <recommendedName>
        <fullName evidence="4 9">D-arabinono-1,4-lactone oxidase</fullName>
        <shortName evidence="9">ALO</shortName>
        <ecNumber evidence="4 9">1.1.3.37</ecNumber>
    </recommendedName>
    <alternativeName>
        <fullName evidence="8 9">L-galactono-gamma-lactone oxidase</fullName>
    </alternativeName>
</protein>
<evidence type="ECO:0000256" key="5">
    <source>
        <dbReference type="ARBA" id="ARBA00022630"/>
    </source>
</evidence>
<dbReference type="PROSITE" id="PS00862">
    <property type="entry name" value="OX2_COVAL_FAD"/>
    <property type="match status" value="1"/>
</dbReference>
<dbReference type="InterPro" id="IPR010031">
    <property type="entry name" value="FAD_lactone_oxidase-like"/>
</dbReference>
<comment type="similarity">
    <text evidence="3 9">Belongs to the oxygen-dependent FAD-linked oxidoreductase family.</text>
</comment>
<evidence type="ECO:0000259" key="11">
    <source>
        <dbReference type="PROSITE" id="PS51387"/>
    </source>
</evidence>
<dbReference type="Pfam" id="PF04030">
    <property type="entry name" value="ALO"/>
    <property type="match status" value="1"/>
</dbReference>
<proteinExistence type="inferred from homology"/>
<dbReference type="GO" id="GO:0031966">
    <property type="term" value="C:mitochondrial membrane"/>
    <property type="evidence" value="ECO:0007669"/>
    <property type="project" value="UniProtKB-SubCell"/>
</dbReference>
<feature type="domain" description="FAD-binding PCMH-type" evidence="11">
    <location>
        <begin position="69"/>
        <end position="239"/>
    </location>
</feature>
<dbReference type="PROSITE" id="PS51387">
    <property type="entry name" value="FAD_PCMH"/>
    <property type="match status" value="1"/>
</dbReference>
<comment type="subcellular location">
    <subcellularLocation>
        <location evidence="9">Mitochondrion membrane</location>
    </subcellularLocation>
</comment>
<dbReference type="EC" id="1.1.3.37" evidence="4 9"/>
<evidence type="ECO:0000256" key="6">
    <source>
        <dbReference type="ARBA" id="ARBA00022827"/>
    </source>
</evidence>
<comment type="catalytic activity">
    <reaction evidence="9">
        <text>D-arabinono-1,4-lactone + O2 = dehydro-D-arabinono-1,4-lactone + H2O2 + H(+)</text>
        <dbReference type="Rhea" id="RHEA:23756"/>
        <dbReference type="ChEBI" id="CHEBI:15378"/>
        <dbReference type="ChEBI" id="CHEBI:15379"/>
        <dbReference type="ChEBI" id="CHEBI:16240"/>
        <dbReference type="ChEBI" id="CHEBI:16292"/>
        <dbReference type="ChEBI" id="CHEBI:58277"/>
        <dbReference type="EC" id="1.1.3.37"/>
    </reaction>
</comment>
<comment type="pathway">
    <text evidence="2 9">Cofactor biosynthesis; D-erythroascorbate biosynthesis; dehydro-D-arabinono-1,4-lactone from D-arabinose: step 2/2.</text>
</comment>
<reference evidence="12 13" key="1">
    <citation type="journal article" date="2018" name="BMC Genomics">
        <title>Genomic evidence for intraspecific hybridization in a clonal and extremely halotolerant yeast.</title>
        <authorList>
            <person name="Gostincar C."/>
            <person name="Stajich J.E."/>
            <person name="Zupancic J."/>
            <person name="Zalar P."/>
            <person name="Gunde-Cimerman N."/>
        </authorList>
    </citation>
    <scope>NUCLEOTIDE SEQUENCE [LARGE SCALE GENOMIC DNA]</scope>
    <source>
        <strain evidence="12 13">EXF-171</strain>
    </source>
</reference>
<evidence type="ECO:0000256" key="7">
    <source>
        <dbReference type="ARBA" id="ARBA00023002"/>
    </source>
</evidence>
<dbReference type="PANTHER" id="PTHR43762">
    <property type="entry name" value="L-GULONOLACTONE OXIDASE"/>
    <property type="match status" value="1"/>
</dbReference>
<feature type="region of interest" description="Disordered" evidence="10">
    <location>
        <begin position="558"/>
        <end position="591"/>
    </location>
</feature>
<dbReference type="PANTHER" id="PTHR43762:SF1">
    <property type="entry name" value="D-ARABINONO-1,4-LACTONE OXIDASE"/>
    <property type="match status" value="1"/>
</dbReference>
<keyword evidence="6 9" id="KW-0274">FAD</keyword>
<comment type="cofactor">
    <cofactor evidence="1 9">
        <name>FAD</name>
        <dbReference type="ChEBI" id="CHEBI:57692"/>
    </cofactor>
</comment>
<dbReference type="VEuPathDB" id="FungiDB:BTJ68_10200"/>
<dbReference type="InterPro" id="IPR007173">
    <property type="entry name" value="ALO_C"/>
</dbReference>
<dbReference type="InterPro" id="IPR030654">
    <property type="entry name" value="Sugar_lactone_oxidase"/>
</dbReference>
<feature type="compositionally biased region" description="Low complexity" evidence="10">
    <location>
        <begin position="575"/>
        <end position="590"/>
    </location>
</feature>
<comment type="caution">
    <text evidence="12">The sequence shown here is derived from an EMBL/GenBank/DDBJ whole genome shotgun (WGS) entry which is preliminary data.</text>
</comment>